<evidence type="ECO:0000259" key="13">
    <source>
        <dbReference type="PROSITE" id="PS50109"/>
    </source>
</evidence>
<evidence type="ECO:0000256" key="3">
    <source>
        <dbReference type="ARBA" id="ARBA00022553"/>
    </source>
</evidence>
<dbReference type="InterPro" id="IPR005467">
    <property type="entry name" value="His_kinase_dom"/>
</dbReference>
<feature type="domain" description="HAMP" evidence="15">
    <location>
        <begin position="386"/>
        <end position="438"/>
    </location>
</feature>
<feature type="region of interest" description="Disordered" evidence="12">
    <location>
        <begin position="72"/>
        <end position="107"/>
    </location>
</feature>
<keyword evidence="17" id="KW-1185">Reference proteome</keyword>
<dbReference type="EMBL" id="KN847320">
    <property type="protein sequence ID" value="KIW55372.1"/>
    <property type="molecule type" value="Genomic_DNA"/>
</dbReference>
<feature type="region of interest" description="Disordered" evidence="12">
    <location>
        <begin position="17"/>
        <end position="48"/>
    </location>
</feature>
<dbReference type="CDD" id="cd16922">
    <property type="entry name" value="HATPase_EvgS-ArcB-TorS-like"/>
    <property type="match status" value="1"/>
</dbReference>
<evidence type="ECO:0000259" key="15">
    <source>
        <dbReference type="PROSITE" id="PS50885"/>
    </source>
</evidence>
<dbReference type="PRINTS" id="PR00344">
    <property type="entry name" value="BCTRLSENSOR"/>
</dbReference>
<proteinExistence type="predicted"/>
<evidence type="ECO:0000256" key="6">
    <source>
        <dbReference type="ARBA" id="ARBA00022741"/>
    </source>
</evidence>
<dbReference type="OrthoDB" id="10266508at2759"/>
<dbReference type="Gene3D" id="3.40.50.2300">
    <property type="match status" value="1"/>
</dbReference>
<dbReference type="PROSITE" id="PS50885">
    <property type="entry name" value="HAMP"/>
    <property type="match status" value="6"/>
</dbReference>
<evidence type="ECO:0000256" key="4">
    <source>
        <dbReference type="ARBA" id="ARBA00022679"/>
    </source>
</evidence>
<reference evidence="16 17" key="1">
    <citation type="submission" date="2015-01" db="EMBL/GenBank/DDBJ databases">
        <title>The Genome Sequence of Exophiala xenobiotica CBS118157.</title>
        <authorList>
            <consortium name="The Broad Institute Genomics Platform"/>
            <person name="Cuomo C."/>
            <person name="de Hoog S."/>
            <person name="Gorbushina A."/>
            <person name="Stielow B."/>
            <person name="Teixiera M."/>
            <person name="Abouelleil A."/>
            <person name="Chapman S.B."/>
            <person name="Priest M."/>
            <person name="Young S.K."/>
            <person name="Wortman J."/>
            <person name="Nusbaum C."/>
            <person name="Birren B."/>
        </authorList>
    </citation>
    <scope>NUCLEOTIDE SEQUENCE [LARGE SCALE GENOMIC DNA]</scope>
    <source>
        <strain evidence="16 17">CBS 118157</strain>
    </source>
</reference>
<dbReference type="SMART" id="SM00388">
    <property type="entry name" value="HisKA"/>
    <property type="match status" value="1"/>
</dbReference>
<dbReference type="CDD" id="cd06225">
    <property type="entry name" value="HAMP"/>
    <property type="match status" value="5"/>
</dbReference>
<dbReference type="PANTHER" id="PTHR45339">
    <property type="entry name" value="HYBRID SIGNAL TRANSDUCTION HISTIDINE KINASE J"/>
    <property type="match status" value="1"/>
</dbReference>
<dbReference type="FunFam" id="1.10.287.130:FF:000002">
    <property type="entry name" value="Two-component osmosensing histidine kinase"/>
    <property type="match status" value="1"/>
</dbReference>
<protein>
    <recommendedName>
        <fullName evidence="2">histidine kinase</fullName>
        <ecNumber evidence="2">2.7.13.3</ecNumber>
    </recommendedName>
</protein>
<feature type="domain" description="HAMP" evidence="15">
    <location>
        <begin position="199"/>
        <end position="254"/>
    </location>
</feature>
<dbReference type="InterPro" id="IPR036890">
    <property type="entry name" value="HATPase_C_sf"/>
</dbReference>
<feature type="compositionally biased region" description="Polar residues" evidence="12">
    <location>
        <begin position="1282"/>
        <end position="1300"/>
    </location>
</feature>
<dbReference type="CDD" id="cd17546">
    <property type="entry name" value="REC_hyHK_CKI1_RcsC-like"/>
    <property type="match status" value="1"/>
</dbReference>
<dbReference type="InterPro" id="IPR004358">
    <property type="entry name" value="Sig_transdc_His_kin-like_C"/>
</dbReference>
<evidence type="ECO:0000259" key="14">
    <source>
        <dbReference type="PROSITE" id="PS50110"/>
    </source>
</evidence>
<feature type="region of interest" description="Disordered" evidence="12">
    <location>
        <begin position="1242"/>
        <end position="1322"/>
    </location>
</feature>
<dbReference type="Pfam" id="PF02518">
    <property type="entry name" value="HATPase_c"/>
    <property type="match status" value="1"/>
</dbReference>
<evidence type="ECO:0000313" key="16">
    <source>
        <dbReference type="EMBL" id="KIW55372.1"/>
    </source>
</evidence>
<feature type="domain" description="HAMP" evidence="15">
    <location>
        <begin position="478"/>
        <end position="530"/>
    </location>
</feature>
<dbReference type="GO" id="GO:0016020">
    <property type="term" value="C:membrane"/>
    <property type="evidence" value="ECO:0007669"/>
    <property type="project" value="InterPro"/>
</dbReference>
<dbReference type="GO" id="GO:0071474">
    <property type="term" value="P:cellular hyperosmotic response"/>
    <property type="evidence" value="ECO:0007669"/>
    <property type="project" value="TreeGrafter"/>
</dbReference>
<dbReference type="Gene3D" id="3.30.565.10">
    <property type="entry name" value="Histidine kinase-like ATPase, C-terminal domain"/>
    <property type="match status" value="1"/>
</dbReference>
<dbReference type="Pfam" id="PF00512">
    <property type="entry name" value="HisKA"/>
    <property type="match status" value="1"/>
</dbReference>
<dbReference type="InterPro" id="IPR036097">
    <property type="entry name" value="HisK_dim/P_sf"/>
</dbReference>
<keyword evidence="8" id="KW-0067">ATP-binding</keyword>
<feature type="domain" description="Response regulatory" evidence="14">
    <location>
        <begin position="1113"/>
        <end position="1232"/>
    </location>
</feature>
<feature type="coiled-coil region" evidence="11">
    <location>
        <begin position="688"/>
        <end position="715"/>
    </location>
</feature>
<dbReference type="SMART" id="SM00387">
    <property type="entry name" value="HATPase_c"/>
    <property type="match status" value="1"/>
</dbReference>
<evidence type="ECO:0000256" key="2">
    <source>
        <dbReference type="ARBA" id="ARBA00012438"/>
    </source>
</evidence>
<keyword evidence="4" id="KW-0808">Transferase</keyword>
<organism evidence="16 17">
    <name type="scientific">Exophiala xenobiotica</name>
    <dbReference type="NCBI Taxonomy" id="348802"/>
    <lineage>
        <taxon>Eukaryota</taxon>
        <taxon>Fungi</taxon>
        <taxon>Dikarya</taxon>
        <taxon>Ascomycota</taxon>
        <taxon>Pezizomycotina</taxon>
        <taxon>Eurotiomycetes</taxon>
        <taxon>Chaetothyriomycetidae</taxon>
        <taxon>Chaetothyriales</taxon>
        <taxon>Herpotrichiellaceae</taxon>
        <taxon>Exophiala</taxon>
    </lineage>
</organism>
<dbReference type="SUPFAM" id="SSF55874">
    <property type="entry name" value="ATPase domain of HSP90 chaperone/DNA topoisomerase II/histidine kinase"/>
    <property type="match status" value="1"/>
</dbReference>
<dbReference type="SUPFAM" id="SSF58104">
    <property type="entry name" value="Methyl-accepting chemotaxis protein (MCP) signaling domain"/>
    <property type="match status" value="1"/>
</dbReference>
<dbReference type="InterPro" id="IPR003594">
    <property type="entry name" value="HATPase_dom"/>
</dbReference>
<dbReference type="InterPro" id="IPR001789">
    <property type="entry name" value="Sig_transdc_resp-reg_receiver"/>
</dbReference>
<feature type="domain" description="HAMP" evidence="15">
    <location>
        <begin position="662"/>
        <end position="714"/>
    </location>
</feature>
<evidence type="ECO:0000256" key="5">
    <source>
        <dbReference type="ARBA" id="ARBA00022737"/>
    </source>
</evidence>
<evidence type="ECO:0000256" key="8">
    <source>
        <dbReference type="ARBA" id="ARBA00022840"/>
    </source>
</evidence>
<dbReference type="FunFam" id="3.30.565.10:FF:000015">
    <property type="entry name" value="Two-component osmosensing histidine kinase"/>
    <property type="match status" value="1"/>
</dbReference>
<evidence type="ECO:0000256" key="11">
    <source>
        <dbReference type="SAM" id="Coils"/>
    </source>
</evidence>
<dbReference type="SMART" id="SM00448">
    <property type="entry name" value="REC"/>
    <property type="match status" value="1"/>
</dbReference>
<evidence type="ECO:0000256" key="9">
    <source>
        <dbReference type="ARBA" id="ARBA00023012"/>
    </source>
</evidence>
<dbReference type="CDD" id="cd00082">
    <property type="entry name" value="HisKA"/>
    <property type="match status" value="1"/>
</dbReference>
<keyword evidence="9" id="KW-0902">Two-component regulatory system</keyword>
<dbReference type="GO" id="GO:0000155">
    <property type="term" value="F:phosphorelay sensor kinase activity"/>
    <property type="evidence" value="ECO:0007669"/>
    <property type="project" value="InterPro"/>
</dbReference>
<dbReference type="PROSITE" id="PS50110">
    <property type="entry name" value="RESPONSE_REGULATORY"/>
    <property type="match status" value="1"/>
</dbReference>
<feature type="modified residue" description="4-aspartylphosphate" evidence="10">
    <location>
        <position position="1162"/>
    </location>
</feature>
<evidence type="ECO:0000256" key="10">
    <source>
        <dbReference type="PROSITE-ProRule" id="PRU00169"/>
    </source>
</evidence>
<dbReference type="Gene3D" id="1.20.120.1530">
    <property type="match status" value="3"/>
</dbReference>
<evidence type="ECO:0000256" key="1">
    <source>
        <dbReference type="ARBA" id="ARBA00000085"/>
    </source>
</evidence>
<name>A0A0D2CZ09_9EURO</name>
<keyword evidence="7" id="KW-0418">Kinase</keyword>
<gene>
    <name evidence="16" type="ORF">PV05_07658</name>
</gene>
<feature type="coiled-coil region" evidence="11">
    <location>
        <begin position="177"/>
        <end position="207"/>
    </location>
</feature>
<dbReference type="EC" id="2.7.13.3" evidence="2"/>
<dbReference type="FunFam" id="1.20.120.1530:FF:000001">
    <property type="entry name" value="Two-component osmosensing histidine kinase"/>
    <property type="match status" value="2"/>
</dbReference>
<keyword evidence="3 10" id="KW-0597">Phosphoprotein</keyword>
<dbReference type="Pfam" id="PF18947">
    <property type="entry name" value="HAMP_2"/>
    <property type="match status" value="1"/>
</dbReference>
<evidence type="ECO:0000256" key="12">
    <source>
        <dbReference type="SAM" id="MobiDB-lite"/>
    </source>
</evidence>
<dbReference type="PANTHER" id="PTHR45339:SF1">
    <property type="entry name" value="HYBRID SIGNAL TRANSDUCTION HISTIDINE KINASE J"/>
    <property type="match status" value="1"/>
</dbReference>
<comment type="catalytic activity">
    <reaction evidence="1">
        <text>ATP + protein L-histidine = ADP + protein N-phospho-L-histidine.</text>
        <dbReference type="EC" id="2.7.13.3"/>
    </reaction>
</comment>
<feature type="domain" description="HAMP" evidence="15">
    <location>
        <begin position="570"/>
        <end position="622"/>
    </location>
</feature>
<dbReference type="Pfam" id="PF00672">
    <property type="entry name" value="HAMP"/>
    <property type="match status" value="4"/>
</dbReference>
<dbReference type="FunFam" id="1.20.120.1530:FF:000002">
    <property type="entry name" value="Two-component osmosensing histidine kinase"/>
    <property type="match status" value="1"/>
</dbReference>
<dbReference type="GeneID" id="25329566"/>
<evidence type="ECO:0000256" key="7">
    <source>
        <dbReference type="ARBA" id="ARBA00022777"/>
    </source>
</evidence>
<feature type="domain" description="HAMP" evidence="15">
    <location>
        <begin position="294"/>
        <end position="346"/>
    </location>
</feature>
<dbReference type="Gene3D" id="1.10.287.130">
    <property type="match status" value="1"/>
</dbReference>
<dbReference type="RefSeq" id="XP_013315958.1">
    <property type="nucleotide sequence ID" value="XM_013460504.1"/>
</dbReference>
<dbReference type="GO" id="GO:0005524">
    <property type="term" value="F:ATP binding"/>
    <property type="evidence" value="ECO:0007669"/>
    <property type="project" value="UniProtKB-KW"/>
</dbReference>
<dbReference type="SUPFAM" id="SSF52172">
    <property type="entry name" value="CheY-like"/>
    <property type="match status" value="1"/>
</dbReference>
<sequence length="1322" mass="144651">MSRQDETLVAATAILRGLAKGSSTQSPQTNGLKLPPYSLPGEDTPSKDEFEAEIAALARRIHYLESRADVVGRSLPDTPGEFQNPASPGPSEPRNPLGESYTDPTIATSDRASFIPIQPNRSNSHITPTSAVSEDDISVLKEHVEKQAEQIRTQRETIAEISRGLRNSEEQAKQAFMRVENEDVSMLERELRKHQQANEAFQKALREIGGIITQVANGDLSKRVQIQATEMDDEIAAFKVTINTMMDQLEIFGSEVTRVAREVGTEGILGGQAQISGVHGIWKELTDNVNIMAANLTDQVREIATVTKAVARGDLSQKVQSRAKGEIFELQHTINTMVDQLRTFATEVTRVARDVGTEGVLGGQAQIEGVQGTWNELTKSVNAMADNLTTQVRDIAMVTTAVAKGDLTRKVTASCKGEILRLKITINNMVDQLQQFAQEVTYLAKEVGTNGVLGGQATVHDVEGTWKDLTENVNGMAMNLTTQVREIATVTTAVANGDLSKKVAADVQGEILDLKVTINSMVDRLNTFAFEVSKVAREVGTDGTLGGQAKVDNVQGKWRDLTDNVNTMASNLTGQVRSISEVTQAIAAGNLDKKIEVEAQGEILTLKVTINNMVDRLATFAQELRRVARDVGVNGKMGGQANVHDVSGRWKEITEDVNTMAENLTAQVRAFGEITDAATVGDFSKLISVEASGEMDELKRKINQMISNLRDSIQRNTAAREAAELANRTKSEFLANMSHEIRTPMNGIIGMTQLTLDTDDLKPHSREMLNTVHNLANSLLTIIDDILDISKIEANRMAIEAIPYTIRGTVFNALKSLAVKAHEKSLCLACDVDGSVPDYVVGDPFRLRQIILNLVGNAIKFTDQGEVKVTIKKSKDLISNCASDEFPFEFVVSDTGIGIQSDKLDLIFDTFQQADGSTTRKFGGTGLGLSISKRLVNLMGGQVWVTSDFGHGSEFHFSCIVKFATEDISVISSQLYPFRKHKVLVVDKGVSPFFELVPNMIEELGLDVVVVRDEFTIPEPVLEKKGRSDGGYDVIVIDQVATARKLRESDKFKYIPMVLLNPRVSINLKTVLDLGIASYMTTPCQLIDLGNCMIPALEGRSTPIIKDYKKSFNVLLAEDNEVNQKVAIKILEKYNHVVTVVSNGLEAVNAIKETRFDVVLMDVQMPVMGGFEATREIRQFEKELGLPRTPIVALTAHAMLGDREKCIQAQMDEYLSKPLKQNLLMQTILRVASDHVTDMFSKHARKQSTVTSEAAPERPQLNAAPTKIEKDPSGLRPPFSERSITTSGPVNHGSAESPSTAKDGDPDPIAVANSVRAMSWSG</sequence>
<dbReference type="Proteomes" id="UP000054342">
    <property type="component" value="Unassembled WGS sequence"/>
</dbReference>
<dbReference type="Pfam" id="PF00072">
    <property type="entry name" value="Response_reg"/>
    <property type="match status" value="1"/>
</dbReference>
<evidence type="ECO:0000313" key="17">
    <source>
        <dbReference type="Proteomes" id="UP000054342"/>
    </source>
</evidence>
<dbReference type="STRING" id="348802.A0A0D2CZ09"/>
<accession>A0A0D2CZ09</accession>
<feature type="compositionally biased region" description="Polar residues" evidence="12">
    <location>
        <begin position="21"/>
        <end position="31"/>
    </location>
</feature>
<dbReference type="InterPro" id="IPR003661">
    <property type="entry name" value="HisK_dim/P_dom"/>
</dbReference>
<dbReference type="PROSITE" id="PS50109">
    <property type="entry name" value="HIS_KIN"/>
    <property type="match status" value="1"/>
</dbReference>
<keyword evidence="6" id="KW-0547">Nucleotide-binding</keyword>
<keyword evidence="5" id="KW-0677">Repeat</keyword>
<keyword evidence="11" id="KW-0175">Coiled coil</keyword>
<dbReference type="SMART" id="SM00304">
    <property type="entry name" value="HAMP"/>
    <property type="match status" value="6"/>
</dbReference>
<feature type="domain" description="Histidine kinase" evidence="13">
    <location>
        <begin position="736"/>
        <end position="963"/>
    </location>
</feature>
<dbReference type="InterPro" id="IPR011006">
    <property type="entry name" value="CheY-like_superfamily"/>
</dbReference>
<dbReference type="InterPro" id="IPR003660">
    <property type="entry name" value="HAMP_dom"/>
</dbReference>
<dbReference type="SUPFAM" id="SSF47384">
    <property type="entry name" value="Homodimeric domain of signal transducing histidine kinase"/>
    <property type="match status" value="1"/>
</dbReference>